<evidence type="ECO:0000256" key="1">
    <source>
        <dbReference type="SAM" id="MobiDB-lite"/>
    </source>
</evidence>
<proteinExistence type="predicted"/>
<reference evidence="3" key="1">
    <citation type="submission" date="2014-09" db="EMBL/GenBank/DDBJ databases">
        <authorList>
            <person name="Sharma Rahul"/>
            <person name="Thines Marco"/>
        </authorList>
    </citation>
    <scope>NUCLEOTIDE SEQUENCE [LARGE SCALE GENOMIC DNA]</scope>
</reference>
<keyword evidence="3" id="KW-1185">Reference proteome</keyword>
<dbReference type="AlphaFoldDB" id="A0A0P1A912"/>
<dbReference type="EMBL" id="CCYD01000261">
    <property type="protein sequence ID" value="CEG37077.1"/>
    <property type="molecule type" value="Genomic_DNA"/>
</dbReference>
<organism evidence="2 3">
    <name type="scientific">Plasmopara halstedii</name>
    <name type="common">Downy mildew of sunflower</name>
    <dbReference type="NCBI Taxonomy" id="4781"/>
    <lineage>
        <taxon>Eukaryota</taxon>
        <taxon>Sar</taxon>
        <taxon>Stramenopiles</taxon>
        <taxon>Oomycota</taxon>
        <taxon>Peronosporomycetes</taxon>
        <taxon>Peronosporales</taxon>
        <taxon>Peronosporaceae</taxon>
        <taxon>Plasmopara</taxon>
    </lineage>
</organism>
<evidence type="ECO:0000313" key="3">
    <source>
        <dbReference type="Proteomes" id="UP000054928"/>
    </source>
</evidence>
<accession>A0A0P1A912</accession>
<dbReference type="Proteomes" id="UP000054928">
    <property type="component" value="Unassembled WGS sequence"/>
</dbReference>
<name>A0A0P1A912_PLAHL</name>
<protein>
    <submittedName>
        <fullName evidence="2">Uncharacterized protein</fullName>
    </submittedName>
</protein>
<dbReference type="GeneID" id="36399593"/>
<evidence type="ECO:0000313" key="2">
    <source>
        <dbReference type="EMBL" id="CEG37077.1"/>
    </source>
</evidence>
<sequence>MKSRASVLASETNGDLVANGDEDRVSMPQERPLGDSKSLYGSGGAGQDAQPPGLRSTFVDWIGLSDTEEWLYRVREIYRAVFMGDLSLPATKCKTSYRLPRDGKVRTPKTL</sequence>
<dbReference type="RefSeq" id="XP_024573446.1">
    <property type="nucleotide sequence ID" value="XM_024722363.1"/>
</dbReference>
<feature type="region of interest" description="Disordered" evidence="1">
    <location>
        <begin position="1"/>
        <end position="53"/>
    </location>
</feature>